<sequence>MQISFELPDEHMPRAQRVACYSLGGHDPDTCTDKPAHLIEFAQKMAYEHIAFTERRWAEQAAADALQPL</sequence>
<evidence type="ECO:0000313" key="1">
    <source>
        <dbReference type="EMBL" id="MDH6282787.1"/>
    </source>
</evidence>
<evidence type="ECO:0000313" key="2">
    <source>
        <dbReference type="Proteomes" id="UP001160334"/>
    </source>
</evidence>
<reference evidence="1 2" key="1">
    <citation type="submission" date="2023-04" db="EMBL/GenBank/DDBJ databases">
        <title>Forest soil microbial communities from Buena Vista Peninsula, Colon Province, Panama.</title>
        <authorList>
            <person name="Bouskill N."/>
        </authorList>
    </citation>
    <scope>NUCLEOTIDE SEQUENCE [LARGE SCALE GENOMIC DNA]</scope>
    <source>
        <strain evidence="1 2">CFH S0262</strain>
    </source>
</reference>
<comment type="caution">
    <text evidence="1">The sequence shown here is derived from an EMBL/GenBank/DDBJ whole genome shotgun (WGS) entry which is preliminary data.</text>
</comment>
<dbReference type="Proteomes" id="UP001160334">
    <property type="component" value="Unassembled WGS sequence"/>
</dbReference>
<organism evidence="1 2">
    <name type="scientific">Prescottella agglutinans</name>
    <dbReference type="NCBI Taxonomy" id="1644129"/>
    <lineage>
        <taxon>Bacteria</taxon>
        <taxon>Bacillati</taxon>
        <taxon>Actinomycetota</taxon>
        <taxon>Actinomycetes</taxon>
        <taxon>Mycobacteriales</taxon>
        <taxon>Nocardiaceae</taxon>
        <taxon>Prescottella</taxon>
    </lineage>
</organism>
<accession>A0ABT6MET6</accession>
<gene>
    <name evidence="1" type="ORF">M2280_004024</name>
</gene>
<keyword evidence="2" id="KW-1185">Reference proteome</keyword>
<proteinExistence type="predicted"/>
<dbReference type="EMBL" id="JARXVC010000011">
    <property type="protein sequence ID" value="MDH6282787.1"/>
    <property type="molecule type" value="Genomic_DNA"/>
</dbReference>
<name>A0ABT6MET6_9NOCA</name>
<protein>
    <submittedName>
        <fullName evidence="1">Uncharacterized protein</fullName>
    </submittedName>
</protein>